<evidence type="ECO:0000259" key="4">
    <source>
        <dbReference type="PROSITE" id="PS51186"/>
    </source>
</evidence>
<evidence type="ECO:0000256" key="2">
    <source>
        <dbReference type="ARBA" id="ARBA00023315"/>
    </source>
</evidence>
<dbReference type="PANTHER" id="PTHR43792">
    <property type="entry name" value="GNAT FAMILY, PUTATIVE (AFU_ORTHOLOGUE AFUA_3G00765)-RELATED-RELATED"/>
    <property type="match status" value="1"/>
</dbReference>
<feature type="domain" description="N-acetyltransferase" evidence="4">
    <location>
        <begin position="38"/>
        <end position="196"/>
    </location>
</feature>
<dbReference type="InterPro" id="IPR000182">
    <property type="entry name" value="GNAT_dom"/>
</dbReference>
<keyword evidence="2" id="KW-0012">Acyltransferase</keyword>
<evidence type="ECO:0000313" key="5">
    <source>
        <dbReference type="EMBL" id="KAG1898141.1"/>
    </source>
</evidence>
<dbReference type="GO" id="GO:0016747">
    <property type="term" value="F:acyltransferase activity, transferring groups other than amino-acyl groups"/>
    <property type="evidence" value="ECO:0007669"/>
    <property type="project" value="InterPro"/>
</dbReference>
<dbReference type="RefSeq" id="XP_041223717.1">
    <property type="nucleotide sequence ID" value="XM_041372015.1"/>
</dbReference>
<dbReference type="InterPro" id="IPR016181">
    <property type="entry name" value="Acyl_CoA_acyltransferase"/>
</dbReference>
<keyword evidence="6" id="KW-1185">Reference proteome</keyword>
<gene>
    <name evidence="5" type="ORF">F5891DRAFT_488823</name>
</gene>
<evidence type="ECO:0000256" key="3">
    <source>
        <dbReference type="ARBA" id="ARBA00038502"/>
    </source>
</evidence>
<reference evidence="5" key="1">
    <citation type="journal article" date="2020" name="New Phytol.">
        <title>Comparative genomics reveals dynamic genome evolution in host specialist ectomycorrhizal fungi.</title>
        <authorList>
            <person name="Lofgren L.A."/>
            <person name="Nguyen N.H."/>
            <person name="Vilgalys R."/>
            <person name="Ruytinx J."/>
            <person name="Liao H.L."/>
            <person name="Branco S."/>
            <person name="Kuo A."/>
            <person name="LaButti K."/>
            <person name="Lipzen A."/>
            <person name="Andreopoulos W."/>
            <person name="Pangilinan J."/>
            <person name="Riley R."/>
            <person name="Hundley H."/>
            <person name="Na H."/>
            <person name="Barry K."/>
            <person name="Grigoriev I.V."/>
            <person name="Stajich J.E."/>
            <person name="Kennedy P.G."/>
        </authorList>
    </citation>
    <scope>NUCLEOTIDE SEQUENCE</scope>
    <source>
        <strain evidence="5">FC203</strain>
    </source>
</reference>
<dbReference type="EMBL" id="JABBWK010000041">
    <property type="protein sequence ID" value="KAG1898141.1"/>
    <property type="molecule type" value="Genomic_DNA"/>
</dbReference>
<keyword evidence="1" id="KW-0808">Transferase</keyword>
<organism evidence="5 6">
    <name type="scientific">Suillus fuscotomentosus</name>
    <dbReference type="NCBI Taxonomy" id="1912939"/>
    <lineage>
        <taxon>Eukaryota</taxon>
        <taxon>Fungi</taxon>
        <taxon>Dikarya</taxon>
        <taxon>Basidiomycota</taxon>
        <taxon>Agaricomycotina</taxon>
        <taxon>Agaricomycetes</taxon>
        <taxon>Agaricomycetidae</taxon>
        <taxon>Boletales</taxon>
        <taxon>Suillineae</taxon>
        <taxon>Suillaceae</taxon>
        <taxon>Suillus</taxon>
    </lineage>
</organism>
<dbReference type="InterPro" id="IPR051531">
    <property type="entry name" value="N-acetyltransferase"/>
</dbReference>
<dbReference type="Pfam" id="PF13302">
    <property type="entry name" value="Acetyltransf_3"/>
    <property type="match status" value="1"/>
</dbReference>
<dbReference type="Proteomes" id="UP001195769">
    <property type="component" value="Unassembled WGS sequence"/>
</dbReference>
<name>A0AAD4E2N9_9AGAM</name>
<sequence>MTSRCRGTQATLKKPFDVAHVPPSPCSSPCHMLTTERLILRSYVESDLDDIHRLWSDPLVQPFIMSEPVTLLGPKFKEKIRLVMDQANFGAVIALKETGEFMGQGVITVSEPKNRDGTFGICLLPKFWSNGYGTEATKFMIDFSFKWFGLNRMSLGVFANNPRAIAVYEKVGFVKEGRKRQAVWMDNHWEDFLTLGILRDEWEGQR</sequence>
<dbReference type="PANTHER" id="PTHR43792:SF8">
    <property type="entry name" value="[RIBOSOMAL PROTEIN US5]-ALANINE N-ACETYLTRANSFERASE"/>
    <property type="match status" value="1"/>
</dbReference>
<dbReference type="Gene3D" id="3.40.630.30">
    <property type="match status" value="1"/>
</dbReference>
<accession>A0AAD4E2N9</accession>
<protein>
    <submittedName>
        <fullName evidence="5">Acyl-CoA N-acyltransferase</fullName>
    </submittedName>
</protein>
<comment type="similarity">
    <text evidence="3">Belongs to the acetyltransferase family. RimJ subfamily.</text>
</comment>
<dbReference type="AlphaFoldDB" id="A0AAD4E2N9"/>
<proteinExistence type="inferred from homology"/>
<evidence type="ECO:0000256" key="1">
    <source>
        <dbReference type="ARBA" id="ARBA00022679"/>
    </source>
</evidence>
<evidence type="ECO:0000313" key="6">
    <source>
        <dbReference type="Proteomes" id="UP001195769"/>
    </source>
</evidence>
<dbReference type="PROSITE" id="PS51186">
    <property type="entry name" value="GNAT"/>
    <property type="match status" value="1"/>
</dbReference>
<dbReference type="GeneID" id="64666313"/>
<comment type="caution">
    <text evidence="5">The sequence shown here is derived from an EMBL/GenBank/DDBJ whole genome shotgun (WGS) entry which is preliminary data.</text>
</comment>
<dbReference type="SUPFAM" id="SSF55729">
    <property type="entry name" value="Acyl-CoA N-acyltransferases (Nat)"/>
    <property type="match status" value="1"/>
</dbReference>